<reference evidence="1" key="1">
    <citation type="journal article" date="2020" name="mSystems">
        <title>Genome- and Community-Level Interaction Insights into Carbon Utilization and Element Cycling Functions of Hydrothermarchaeota in Hydrothermal Sediment.</title>
        <authorList>
            <person name="Zhou Z."/>
            <person name="Liu Y."/>
            <person name="Xu W."/>
            <person name="Pan J."/>
            <person name="Luo Z.H."/>
            <person name="Li M."/>
        </authorList>
    </citation>
    <scope>NUCLEOTIDE SEQUENCE [LARGE SCALE GENOMIC DNA]</scope>
    <source>
        <strain evidence="1">SpSt-876</strain>
    </source>
</reference>
<sequence>MKRQRLSLERHKEIGKYLYRLQDEIGSLLSEISRAEGVSAMPTRNIEKVYSLLIKLRSGMENVMFRDYPKEGDIKIYYPGDSIDETNLTTFETFIQTLDFGGESE</sequence>
<evidence type="ECO:0000313" key="1">
    <source>
        <dbReference type="EMBL" id="HHS52952.1"/>
    </source>
</evidence>
<accession>A0A7C6AA93</accession>
<comment type="caution">
    <text evidence="1">The sequence shown here is derived from an EMBL/GenBank/DDBJ whole genome shotgun (WGS) entry which is preliminary data.</text>
</comment>
<protein>
    <submittedName>
        <fullName evidence="1">Uncharacterized protein</fullName>
    </submittedName>
</protein>
<name>A0A7C6AA93_UNCW3</name>
<proteinExistence type="predicted"/>
<dbReference type="EMBL" id="DTLI01000213">
    <property type="protein sequence ID" value="HHS52952.1"/>
    <property type="molecule type" value="Genomic_DNA"/>
</dbReference>
<dbReference type="AlphaFoldDB" id="A0A7C6AA93"/>
<gene>
    <name evidence="1" type="ORF">ENW73_08895</name>
</gene>
<organism evidence="1">
    <name type="scientific">candidate division WOR-3 bacterium</name>
    <dbReference type="NCBI Taxonomy" id="2052148"/>
    <lineage>
        <taxon>Bacteria</taxon>
        <taxon>Bacteria division WOR-3</taxon>
    </lineage>
</organism>